<feature type="coiled-coil region" evidence="1">
    <location>
        <begin position="99"/>
        <end position="147"/>
    </location>
</feature>
<organism evidence="3 4">
    <name type="scientific">Loxostege sticticalis</name>
    <name type="common">Beet webworm moth</name>
    <dbReference type="NCBI Taxonomy" id="481309"/>
    <lineage>
        <taxon>Eukaryota</taxon>
        <taxon>Metazoa</taxon>
        <taxon>Ecdysozoa</taxon>
        <taxon>Arthropoda</taxon>
        <taxon>Hexapoda</taxon>
        <taxon>Insecta</taxon>
        <taxon>Pterygota</taxon>
        <taxon>Neoptera</taxon>
        <taxon>Endopterygota</taxon>
        <taxon>Lepidoptera</taxon>
        <taxon>Glossata</taxon>
        <taxon>Ditrysia</taxon>
        <taxon>Pyraloidea</taxon>
        <taxon>Crambidae</taxon>
        <taxon>Pyraustinae</taxon>
        <taxon>Loxostege</taxon>
    </lineage>
</organism>
<dbReference type="AlphaFoldDB" id="A0ABD0STE0"/>
<protein>
    <recommendedName>
        <fullName evidence="2">FP protein C-terminal domain-containing protein</fullName>
    </recommendedName>
</protein>
<feature type="domain" description="FP protein C-terminal" evidence="2">
    <location>
        <begin position="248"/>
        <end position="299"/>
    </location>
</feature>
<evidence type="ECO:0000313" key="3">
    <source>
        <dbReference type="EMBL" id="KAL0821641.1"/>
    </source>
</evidence>
<evidence type="ECO:0000259" key="2">
    <source>
        <dbReference type="Pfam" id="PF25298"/>
    </source>
</evidence>
<gene>
    <name evidence="3" type="ORF">ABMA28_005082</name>
</gene>
<proteinExistence type="predicted"/>
<sequence>MSVQRSPPGPLSLLSPAKTNTIHYNSDSALNMATTSAQDENYFNITKRHKRCFDDSVDLAATSNREVLELQSLSDSRFEILNSSLLTIMAQNQAIQKSIESMSIKHEQLLLKVNTLEKENCEQRTRMLALENKIDMLERSNRSTSLEIRNLPKQKVENKGILRSIIKSLSSALDTDKPIEESEIRDVYRNQSETIVVDFATTSRKEDLISNYRNFNKTKRQNKERLFNSEHLKLPGTPHPIFISESLTSKARHLFYLARGNVKAKNLVSAWTSFGKVYVRKAEDSPPVRINEEGELLKLAM</sequence>
<evidence type="ECO:0000256" key="1">
    <source>
        <dbReference type="SAM" id="Coils"/>
    </source>
</evidence>
<dbReference type="Proteomes" id="UP001549921">
    <property type="component" value="Unassembled WGS sequence"/>
</dbReference>
<dbReference type="EMBL" id="JBEDNZ010000017">
    <property type="protein sequence ID" value="KAL0821641.1"/>
    <property type="molecule type" value="Genomic_DNA"/>
</dbReference>
<dbReference type="InterPro" id="IPR057251">
    <property type="entry name" value="FP_C"/>
</dbReference>
<accession>A0ABD0STE0</accession>
<reference evidence="3 4" key="1">
    <citation type="submission" date="2024-06" db="EMBL/GenBank/DDBJ databases">
        <title>A chromosome-level genome assembly of beet webworm, Loxostege sticticalis.</title>
        <authorList>
            <person name="Zhang Y."/>
        </authorList>
    </citation>
    <scope>NUCLEOTIDE SEQUENCE [LARGE SCALE GENOMIC DNA]</scope>
    <source>
        <strain evidence="3">AQ028</strain>
        <tissue evidence="3">Male pupae</tissue>
    </source>
</reference>
<keyword evidence="1" id="KW-0175">Coiled coil</keyword>
<dbReference type="Pfam" id="PF25298">
    <property type="entry name" value="Baculo_FP_2nd"/>
    <property type="match status" value="1"/>
</dbReference>
<name>A0ABD0STE0_LOXSC</name>
<evidence type="ECO:0000313" key="4">
    <source>
        <dbReference type="Proteomes" id="UP001549921"/>
    </source>
</evidence>
<comment type="caution">
    <text evidence="3">The sequence shown here is derived from an EMBL/GenBank/DDBJ whole genome shotgun (WGS) entry which is preliminary data.</text>
</comment>